<evidence type="ECO:0000313" key="3">
    <source>
        <dbReference type="Proteomes" id="UP000266841"/>
    </source>
</evidence>
<dbReference type="EMBL" id="AGNL01028220">
    <property type="protein sequence ID" value="EJK57437.1"/>
    <property type="molecule type" value="Genomic_DNA"/>
</dbReference>
<gene>
    <name evidence="2" type="ORF">THAOC_22513</name>
</gene>
<sequence length="291" mass="30558">MLARRDRLDPPPTYKKSPPSSGRAVLWKPPGVDVTTPRSTGGRAAGFGRHPASPAEYEAGVRDALRRLSSEMRVVEHGLNLTEGAEPLGDTVRSLQSAVTGSVQALSALAGVPEGDNVMGGIARLVNKLDDVASVVPNQQANANYIQGGIALIRTPPRLEHLGNTQACVQLLSPGKCMPAAKLKGRVGGKIFVEVTKALVGPLSADWVVDATPALFSPLTFAVLSEVCLVGYGRCRIHASTPSANSTAGIARLLDWIFGSVRPPLGRGDLPASWTSIGGPSWRCSQSYLPS</sequence>
<reference evidence="2 3" key="1">
    <citation type="journal article" date="2012" name="Genome Biol.">
        <title>Genome and low-iron response of an oceanic diatom adapted to chronic iron limitation.</title>
        <authorList>
            <person name="Lommer M."/>
            <person name="Specht M."/>
            <person name="Roy A.S."/>
            <person name="Kraemer L."/>
            <person name="Andreson R."/>
            <person name="Gutowska M.A."/>
            <person name="Wolf J."/>
            <person name="Bergner S.V."/>
            <person name="Schilhabel M.B."/>
            <person name="Klostermeier U.C."/>
            <person name="Beiko R.G."/>
            <person name="Rosenstiel P."/>
            <person name="Hippler M."/>
            <person name="Laroche J."/>
        </authorList>
    </citation>
    <scope>NUCLEOTIDE SEQUENCE [LARGE SCALE GENOMIC DNA]</scope>
    <source>
        <strain evidence="2 3">CCMP1005</strain>
    </source>
</reference>
<evidence type="ECO:0000256" key="1">
    <source>
        <dbReference type="SAM" id="MobiDB-lite"/>
    </source>
</evidence>
<dbReference type="AlphaFoldDB" id="K0SFM7"/>
<feature type="region of interest" description="Disordered" evidence="1">
    <location>
        <begin position="1"/>
        <end position="51"/>
    </location>
</feature>
<evidence type="ECO:0000313" key="2">
    <source>
        <dbReference type="EMBL" id="EJK57437.1"/>
    </source>
</evidence>
<organism evidence="2 3">
    <name type="scientific">Thalassiosira oceanica</name>
    <name type="common">Marine diatom</name>
    <dbReference type="NCBI Taxonomy" id="159749"/>
    <lineage>
        <taxon>Eukaryota</taxon>
        <taxon>Sar</taxon>
        <taxon>Stramenopiles</taxon>
        <taxon>Ochrophyta</taxon>
        <taxon>Bacillariophyta</taxon>
        <taxon>Coscinodiscophyceae</taxon>
        <taxon>Thalassiosirophycidae</taxon>
        <taxon>Thalassiosirales</taxon>
        <taxon>Thalassiosiraceae</taxon>
        <taxon>Thalassiosira</taxon>
    </lineage>
</organism>
<protein>
    <submittedName>
        <fullName evidence="2">Uncharacterized protein</fullName>
    </submittedName>
</protein>
<comment type="caution">
    <text evidence="2">The sequence shown here is derived from an EMBL/GenBank/DDBJ whole genome shotgun (WGS) entry which is preliminary data.</text>
</comment>
<accession>K0SFM7</accession>
<keyword evidence="3" id="KW-1185">Reference proteome</keyword>
<proteinExistence type="predicted"/>
<name>K0SFM7_THAOC</name>
<dbReference type="Proteomes" id="UP000266841">
    <property type="component" value="Unassembled WGS sequence"/>
</dbReference>